<dbReference type="KEGG" id="vcn:VOLCADRAFT_91960"/>
<keyword evidence="1" id="KW-0812">Transmembrane</keyword>
<protein>
    <submittedName>
        <fullName evidence="2">Uncharacterized protein</fullName>
    </submittedName>
</protein>
<dbReference type="Proteomes" id="UP000001058">
    <property type="component" value="Unassembled WGS sequence"/>
</dbReference>
<accession>D8TYE5</accession>
<organism evidence="3">
    <name type="scientific">Volvox carteri f. nagariensis</name>
    <dbReference type="NCBI Taxonomy" id="3068"/>
    <lineage>
        <taxon>Eukaryota</taxon>
        <taxon>Viridiplantae</taxon>
        <taxon>Chlorophyta</taxon>
        <taxon>core chlorophytes</taxon>
        <taxon>Chlorophyceae</taxon>
        <taxon>CS clade</taxon>
        <taxon>Chlamydomonadales</taxon>
        <taxon>Volvocaceae</taxon>
        <taxon>Volvox</taxon>
    </lineage>
</organism>
<evidence type="ECO:0000256" key="1">
    <source>
        <dbReference type="SAM" id="Phobius"/>
    </source>
</evidence>
<feature type="transmembrane region" description="Helical" evidence="1">
    <location>
        <begin position="51"/>
        <end position="71"/>
    </location>
</feature>
<name>D8TYE5_VOLCA</name>
<sequence length="111" mass="12484">MSRVLISSIIVYIVTLVLVSIYLVVAMLRLIGGQKWVSTTRLSLRPSALHLPLLFVLHIFGQDVYILNWLAQQRPLARQHSAAEDCEPNYVRAALKAPLCLACLFVRSRPS</sequence>
<feature type="transmembrane region" description="Helical" evidence="1">
    <location>
        <begin position="9"/>
        <end position="31"/>
    </location>
</feature>
<keyword evidence="1" id="KW-1133">Transmembrane helix</keyword>
<dbReference type="GeneID" id="9617041"/>
<dbReference type="RefSeq" id="XP_002951450.1">
    <property type="nucleotide sequence ID" value="XM_002951404.1"/>
</dbReference>
<gene>
    <name evidence="2" type="ORF">VOLCADRAFT_91960</name>
</gene>
<keyword evidence="3" id="KW-1185">Reference proteome</keyword>
<evidence type="ECO:0000313" key="2">
    <source>
        <dbReference type="EMBL" id="EFJ47626.1"/>
    </source>
</evidence>
<evidence type="ECO:0000313" key="3">
    <source>
        <dbReference type="Proteomes" id="UP000001058"/>
    </source>
</evidence>
<dbReference type="AlphaFoldDB" id="D8TYE5"/>
<dbReference type="EMBL" id="GL378344">
    <property type="protein sequence ID" value="EFJ47626.1"/>
    <property type="molecule type" value="Genomic_DNA"/>
</dbReference>
<keyword evidence="1" id="KW-0472">Membrane</keyword>
<dbReference type="InParanoid" id="D8TYE5"/>
<reference evidence="2 3" key="1">
    <citation type="journal article" date="2010" name="Science">
        <title>Genomic analysis of organismal complexity in the multicellular green alga Volvox carteri.</title>
        <authorList>
            <person name="Prochnik S.E."/>
            <person name="Umen J."/>
            <person name="Nedelcu A.M."/>
            <person name="Hallmann A."/>
            <person name="Miller S.M."/>
            <person name="Nishii I."/>
            <person name="Ferris P."/>
            <person name="Kuo A."/>
            <person name="Mitros T."/>
            <person name="Fritz-Laylin L.K."/>
            <person name="Hellsten U."/>
            <person name="Chapman J."/>
            <person name="Simakov O."/>
            <person name="Rensing S.A."/>
            <person name="Terry A."/>
            <person name="Pangilinan J."/>
            <person name="Kapitonov V."/>
            <person name="Jurka J."/>
            <person name="Salamov A."/>
            <person name="Shapiro H."/>
            <person name="Schmutz J."/>
            <person name="Grimwood J."/>
            <person name="Lindquist E."/>
            <person name="Lucas S."/>
            <person name="Grigoriev I.V."/>
            <person name="Schmitt R."/>
            <person name="Kirk D."/>
            <person name="Rokhsar D.S."/>
        </authorList>
    </citation>
    <scope>NUCLEOTIDE SEQUENCE [LARGE SCALE GENOMIC DNA]</scope>
    <source>
        <strain evidence="3">f. Nagariensis / Eve</strain>
    </source>
</reference>
<proteinExistence type="predicted"/>